<gene>
    <name evidence="2" type="ORF">SLEP1_g40853</name>
</gene>
<sequence length="74" mass="8393">MRDPEPSSVEPSKQSDTLILENKGQTERPSGLGGVLIGIGEQVYPILLLIFFFLEVKYSYLYYALIFFFLLLAC</sequence>
<keyword evidence="1" id="KW-0472">Membrane</keyword>
<protein>
    <submittedName>
        <fullName evidence="2">Uncharacterized protein</fullName>
    </submittedName>
</protein>
<keyword evidence="1" id="KW-0812">Transmembrane</keyword>
<dbReference type="AlphaFoldDB" id="A0AAV5L507"/>
<reference evidence="2 3" key="1">
    <citation type="journal article" date="2021" name="Commun. Biol.">
        <title>The genome of Shorea leprosula (Dipterocarpaceae) highlights the ecological relevance of drought in aseasonal tropical rainforests.</title>
        <authorList>
            <person name="Ng K.K.S."/>
            <person name="Kobayashi M.J."/>
            <person name="Fawcett J.A."/>
            <person name="Hatakeyama M."/>
            <person name="Paape T."/>
            <person name="Ng C.H."/>
            <person name="Ang C.C."/>
            <person name="Tnah L.H."/>
            <person name="Lee C.T."/>
            <person name="Nishiyama T."/>
            <person name="Sese J."/>
            <person name="O'Brien M.J."/>
            <person name="Copetti D."/>
            <person name="Mohd Noor M.I."/>
            <person name="Ong R.C."/>
            <person name="Putra M."/>
            <person name="Sireger I.Z."/>
            <person name="Indrioko S."/>
            <person name="Kosugi Y."/>
            <person name="Izuno A."/>
            <person name="Isagi Y."/>
            <person name="Lee S.L."/>
            <person name="Shimizu K.K."/>
        </authorList>
    </citation>
    <scope>NUCLEOTIDE SEQUENCE [LARGE SCALE GENOMIC DNA]</scope>
    <source>
        <strain evidence="2">214</strain>
    </source>
</reference>
<keyword evidence="1" id="KW-1133">Transmembrane helix</keyword>
<dbReference type="Proteomes" id="UP001054252">
    <property type="component" value="Unassembled WGS sequence"/>
</dbReference>
<proteinExistence type="predicted"/>
<evidence type="ECO:0000256" key="1">
    <source>
        <dbReference type="SAM" id="Phobius"/>
    </source>
</evidence>
<name>A0AAV5L507_9ROSI</name>
<keyword evidence="3" id="KW-1185">Reference proteome</keyword>
<evidence type="ECO:0000313" key="2">
    <source>
        <dbReference type="EMBL" id="GKV32237.1"/>
    </source>
</evidence>
<feature type="transmembrane region" description="Helical" evidence="1">
    <location>
        <begin position="46"/>
        <end position="73"/>
    </location>
</feature>
<evidence type="ECO:0000313" key="3">
    <source>
        <dbReference type="Proteomes" id="UP001054252"/>
    </source>
</evidence>
<dbReference type="EMBL" id="BPVZ01000094">
    <property type="protein sequence ID" value="GKV32237.1"/>
    <property type="molecule type" value="Genomic_DNA"/>
</dbReference>
<organism evidence="2 3">
    <name type="scientific">Rubroshorea leprosula</name>
    <dbReference type="NCBI Taxonomy" id="152421"/>
    <lineage>
        <taxon>Eukaryota</taxon>
        <taxon>Viridiplantae</taxon>
        <taxon>Streptophyta</taxon>
        <taxon>Embryophyta</taxon>
        <taxon>Tracheophyta</taxon>
        <taxon>Spermatophyta</taxon>
        <taxon>Magnoliopsida</taxon>
        <taxon>eudicotyledons</taxon>
        <taxon>Gunneridae</taxon>
        <taxon>Pentapetalae</taxon>
        <taxon>rosids</taxon>
        <taxon>malvids</taxon>
        <taxon>Malvales</taxon>
        <taxon>Dipterocarpaceae</taxon>
        <taxon>Rubroshorea</taxon>
    </lineage>
</organism>
<accession>A0AAV5L507</accession>
<comment type="caution">
    <text evidence="2">The sequence shown here is derived from an EMBL/GenBank/DDBJ whole genome shotgun (WGS) entry which is preliminary data.</text>
</comment>